<dbReference type="InterPro" id="IPR011057">
    <property type="entry name" value="Mss4-like_sf"/>
</dbReference>
<keyword evidence="2" id="KW-0479">Metal-binding</keyword>
<protein>
    <submittedName>
        <fullName evidence="6">GFA family protein</fullName>
    </submittedName>
</protein>
<reference evidence="6 7" key="1">
    <citation type="submission" date="2024-07" db="EMBL/GenBank/DDBJ databases">
        <title>Active virus-host system and metabolic interactions in a Lokiarchaeon culture.</title>
        <authorList>
            <person name="Ponce Toledo R.I."/>
            <person name="Rodrigues Oliveira T."/>
            <person name="Schleper C."/>
        </authorList>
    </citation>
    <scope>NUCLEOTIDE SEQUENCE [LARGE SCALE GENOMIC DNA]</scope>
    <source>
        <strain evidence="6 7">B35</strain>
    </source>
</reference>
<proteinExistence type="inferred from homology"/>
<dbReference type="RefSeq" id="WP_371149900.1">
    <property type="nucleotide sequence ID" value="NZ_JBFSOO010000002.1"/>
</dbReference>
<evidence type="ECO:0000256" key="3">
    <source>
        <dbReference type="ARBA" id="ARBA00022833"/>
    </source>
</evidence>
<keyword evidence="4" id="KW-0456">Lyase</keyword>
<dbReference type="Gene3D" id="3.90.1590.10">
    <property type="entry name" value="glutathione-dependent formaldehyde- activating enzyme (gfa)"/>
    <property type="match status" value="1"/>
</dbReference>
<comment type="similarity">
    <text evidence="1">Belongs to the Gfa family.</text>
</comment>
<evidence type="ECO:0000256" key="4">
    <source>
        <dbReference type="ARBA" id="ARBA00023239"/>
    </source>
</evidence>
<dbReference type="Pfam" id="PF04828">
    <property type="entry name" value="GFA"/>
    <property type="match status" value="1"/>
</dbReference>
<feature type="domain" description="CENP-V/GFA" evidence="5">
    <location>
        <begin position="3"/>
        <end position="119"/>
    </location>
</feature>
<evidence type="ECO:0000256" key="2">
    <source>
        <dbReference type="ARBA" id="ARBA00022723"/>
    </source>
</evidence>
<comment type="caution">
    <text evidence="6">The sequence shown here is derived from an EMBL/GenBank/DDBJ whole genome shotgun (WGS) entry which is preliminary data.</text>
</comment>
<evidence type="ECO:0000259" key="5">
    <source>
        <dbReference type="PROSITE" id="PS51891"/>
    </source>
</evidence>
<dbReference type="SUPFAM" id="SSF51316">
    <property type="entry name" value="Mss4-like"/>
    <property type="match status" value="1"/>
</dbReference>
<dbReference type="Proteomes" id="UP001568358">
    <property type="component" value="Unassembled WGS sequence"/>
</dbReference>
<evidence type="ECO:0000256" key="1">
    <source>
        <dbReference type="ARBA" id="ARBA00005495"/>
    </source>
</evidence>
<evidence type="ECO:0000313" key="7">
    <source>
        <dbReference type="Proteomes" id="UP001568358"/>
    </source>
</evidence>
<sequence>MRHTGSCLCGEVTFEVDGDFENFFLCHCERCRKDTGSAHAANLFSSTAQLRWLSGKENVKTFNFKSTGHIKSFCSVCGSALPNIQMDGTLLVIPAGCLDSDVPIKPQGHIYVANKANWDNELQNIPEFEQLANEDNA</sequence>
<name>A0ABV4JNM3_9BACT</name>
<dbReference type="InterPro" id="IPR006913">
    <property type="entry name" value="CENP-V/GFA"/>
</dbReference>
<keyword evidence="7" id="KW-1185">Reference proteome</keyword>
<dbReference type="PANTHER" id="PTHR33337:SF40">
    <property type="entry name" value="CENP-V_GFA DOMAIN-CONTAINING PROTEIN-RELATED"/>
    <property type="match status" value="1"/>
</dbReference>
<dbReference type="PROSITE" id="PS51891">
    <property type="entry name" value="CENP_V_GFA"/>
    <property type="match status" value="1"/>
</dbReference>
<keyword evidence="3" id="KW-0862">Zinc</keyword>
<dbReference type="PANTHER" id="PTHR33337">
    <property type="entry name" value="GFA DOMAIN-CONTAINING PROTEIN"/>
    <property type="match status" value="1"/>
</dbReference>
<evidence type="ECO:0000313" key="6">
    <source>
        <dbReference type="EMBL" id="MEZ6852355.1"/>
    </source>
</evidence>
<organism evidence="6 7">
    <name type="scientific">Halodesulfovibrio aestuarii</name>
    <dbReference type="NCBI Taxonomy" id="126333"/>
    <lineage>
        <taxon>Bacteria</taxon>
        <taxon>Pseudomonadati</taxon>
        <taxon>Thermodesulfobacteriota</taxon>
        <taxon>Desulfovibrionia</taxon>
        <taxon>Desulfovibrionales</taxon>
        <taxon>Desulfovibrionaceae</taxon>
        <taxon>Halodesulfovibrio</taxon>
    </lineage>
</organism>
<gene>
    <name evidence="6" type="ORF">AB2Z07_02215</name>
</gene>
<accession>A0ABV4JNM3</accession>
<dbReference type="EMBL" id="JBFSOO010000002">
    <property type="protein sequence ID" value="MEZ6852355.1"/>
    <property type="molecule type" value="Genomic_DNA"/>
</dbReference>